<dbReference type="AlphaFoldDB" id="A0A0C9X434"/>
<proteinExistence type="predicted"/>
<keyword evidence="3" id="KW-1185">Reference proteome</keyword>
<evidence type="ECO:0000313" key="3">
    <source>
        <dbReference type="Proteomes" id="UP000054477"/>
    </source>
</evidence>
<dbReference type="Proteomes" id="UP000054477">
    <property type="component" value="Unassembled WGS sequence"/>
</dbReference>
<gene>
    <name evidence="2" type="ORF">K443DRAFT_101592</name>
</gene>
<protein>
    <submittedName>
        <fullName evidence="2">Uncharacterized protein</fullName>
    </submittedName>
</protein>
<organism evidence="2 3">
    <name type="scientific">Laccaria amethystina LaAM-08-1</name>
    <dbReference type="NCBI Taxonomy" id="1095629"/>
    <lineage>
        <taxon>Eukaryota</taxon>
        <taxon>Fungi</taxon>
        <taxon>Dikarya</taxon>
        <taxon>Basidiomycota</taxon>
        <taxon>Agaricomycotina</taxon>
        <taxon>Agaricomycetes</taxon>
        <taxon>Agaricomycetidae</taxon>
        <taxon>Agaricales</taxon>
        <taxon>Agaricineae</taxon>
        <taxon>Hydnangiaceae</taxon>
        <taxon>Laccaria</taxon>
    </lineage>
</organism>
<reference evidence="2 3" key="1">
    <citation type="submission" date="2014-04" db="EMBL/GenBank/DDBJ databases">
        <authorList>
            <consortium name="DOE Joint Genome Institute"/>
            <person name="Kuo A."/>
            <person name="Kohler A."/>
            <person name="Nagy L.G."/>
            <person name="Floudas D."/>
            <person name="Copeland A."/>
            <person name="Barry K.W."/>
            <person name="Cichocki N."/>
            <person name="Veneault-Fourrey C."/>
            <person name="LaButti K."/>
            <person name="Lindquist E.A."/>
            <person name="Lipzen A."/>
            <person name="Lundell T."/>
            <person name="Morin E."/>
            <person name="Murat C."/>
            <person name="Sun H."/>
            <person name="Tunlid A."/>
            <person name="Henrissat B."/>
            <person name="Grigoriev I.V."/>
            <person name="Hibbett D.S."/>
            <person name="Martin F."/>
            <person name="Nordberg H.P."/>
            <person name="Cantor M.N."/>
            <person name="Hua S.X."/>
        </authorList>
    </citation>
    <scope>NUCLEOTIDE SEQUENCE [LARGE SCALE GENOMIC DNA]</scope>
    <source>
        <strain evidence="2 3">LaAM-08-1</strain>
    </source>
</reference>
<feature type="non-terminal residue" evidence="2">
    <location>
        <position position="1"/>
    </location>
</feature>
<dbReference type="OrthoDB" id="3056036at2759"/>
<dbReference type="HOGENOM" id="CLU_124230_0_0_1"/>
<keyword evidence="1" id="KW-0732">Signal</keyword>
<accession>A0A0C9X434</accession>
<dbReference type="EMBL" id="KN838639">
    <property type="protein sequence ID" value="KIJ99795.1"/>
    <property type="molecule type" value="Genomic_DNA"/>
</dbReference>
<evidence type="ECO:0000256" key="1">
    <source>
        <dbReference type="SAM" id="SignalP"/>
    </source>
</evidence>
<sequence>ILVWFLTWSSVVSFTYAASPQHPFPNIPFSLFSDTVQSHFGTDVSLATVLAILFTLVENPDLLNLHFRQKNPQCSGENKTQVSGWIIALVNSLMTKIGDKRAETLFSERELGRHPDKKGRINLLSRKLDKIAICLKLSPYDSRGNYKEKLLPISHDEIEPAYVICTPSFICGTLDCQPRCLTQST</sequence>
<name>A0A0C9X434_9AGAR</name>
<feature type="signal peptide" evidence="1">
    <location>
        <begin position="1"/>
        <end position="17"/>
    </location>
</feature>
<evidence type="ECO:0000313" key="2">
    <source>
        <dbReference type="EMBL" id="KIJ99795.1"/>
    </source>
</evidence>
<reference evidence="3" key="2">
    <citation type="submission" date="2015-01" db="EMBL/GenBank/DDBJ databases">
        <title>Evolutionary Origins and Diversification of the Mycorrhizal Mutualists.</title>
        <authorList>
            <consortium name="DOE Joint Genome Institute"/>
            <consortium name="Mycorrhizal Genomics Consortium"/>
            <person name="Kohler A."/>
            <person name="Kuo A."/>
            <person name="Nagy L.G."/>
            <person name="Floudas D."/>
            <person name="Copeland A."/>
            <person name="Barry K.W."/>
            <person name="Cichocki N."/>
            <person name="Veneault-Fourrey C."/>
            <person name="LaButti K."/>
            <person name="Lindquist E.A."/>
            <person name="Lipzen A."/>
            <person name="Lundell T."/>
            <person name="Morin E."/>
            <person name="Murat C."/>
            <person name="Riley R."/>
            <person name="Ohm R."/>
            <person name="Sun H."/>
            <person name="Tunlid A."/>
            <person name="Henrissat B."/>
            <person name="Grigoriev I.V."/>
            <person name="Hibbett D.S."/>
            <person name="Martin F."/>
        </authorList>
    </citation>
    <scope>NUCLEOTIDE SEQUENCE [LARGE SCALE GENOMIC DNA]</scope>
    <source>
        <strain evidence="3">LaAM-08-1</strain>
    </source>
</reference>
<dbReference type="STRING" id="1095629.A0A0C9X434"/>
<feature type="chain" id="PRO_5002205633" evidence="1">
    <location>
        <begin position="18"/>
        <end position="185"/>
    </location>
</feature>